<feature type="domain" description="Carbohydrate kinase PfkB" evidence="3">
    <location>
        <begin position="36"/>
        <end position="282"/>
    </location>
</feature>
<dbReference type="EMBL" id="JANUGQ010000040">
    <property type="protein sequence ID" value="MCS0639648.1"/>
    <property type="molecule type" value="Genomic_DNA"/>
</dbReference>
<gene>
    <name evidence="4" type="ORF">NX801_29230</name>
</gene>
<keyword evidence="5" id="KW-1185">Reference proteome</keyword>
<dbReference type="SUPFAM" id="SSF53613">
    <property type="entry name" value="Ribokinase-like"/>
    <property type="match status" value="1"/>
</dbReference>
<dbReference type="Pfam" id="PF00294">
    <property type="entry name" value="PfkB"/>
    <property type="match status" value="1"/>
</dbReference>
<evidence type="ECO:0000313" key="4">
    <source>
        <dbReference type="EMBL" id="MCS0639648.1"/>
    </source>
</evidence>
<keyword evidence="2 4" id="KW-0418">Kinase</keyword>
<evidence type="ECO:0000256" key="2">
    <source>
        <dbReference type="ARBA" id="ARBA00022777"/>
    </source>
</evidence>
<sequence length="302" mass="30796">MSSSSGPGGRPVLVGTVTLDFLHKGPLGRGEEPATVRWGGVTNNAACALGARGARPALVTVEYAGELGPAVSGHLSGNGVDWVRLSARAPLPVFHAELVEGSVAGKRFLGERALGLITPELLSQSRTLFQDAAVLAAGSDNHAPALAWLAGTARSLGVPFWLLSADPNEVDKLRPGGAGADLVALNQRELSLWAGRHLDGPDELVATARRLPGPGGHCLVTLGEAGSLLVPADGGEPVHQPAASAGEEVLTVGAGDVLFGCLLAGRLAGLDWAPALKEATALTSRFLAVTDDAPHPYAALRS</sequence>
<accession>A0ABT2CQE9</accession>
<evidence type="ECO:0000313" key="5">
    <source>
        <dbReference type="Proteomes" id="UP001431313"/>
    </source>
</evidence>
<dbReference type="PANTHER" id="PTHR10584:SF166">
    <property type="entry name" value="RIBOKINASE"/>
    <property type="match status" value="1"/>
</dbReference>
<dbReference type="Proteomes" id="UP001431313">
    <property type="component" value="Unassembled WGS sequence"/>
</dbReference>
<dbReference type="InterPro" id="IPR029056">
    <property type="entry name" value="Ribokinase-like"/>
</dbReference>
<dbReference type="PANTHER" id="PTHR10584">
    <property type="entry name" value="SUGAR KINASE"/>
    <property type="match status" value="1"/>
</dbReference>
<keyword evidence="1" id="KW-0808">Transferase</keyword>
<dbReference type="RefSeq" id="WP_258790975.1">
    <property type="nucleotide sequence ID" value="NZ_JANUGQ010000040.1"/>
</dbReference>
<proteinExistence type="predicted"/>
<evidence type="ECO:0000259" key="3">
    <source>
        <dbReference type="Pfam" id="PF00294"/>
    </source>
</evidence>
<evidence type="ECO:0000256" key="1">
    <source>
        <dbReference type="ARBA" id="ARBA00022679"/>
    </source>
</evidence>
<comment type="caution">
    <text evidence="4">The sequence shown here is derived from an EMBL/GenBank/DDBJ whole genome shotgun (WGS) entry which is preliminary data.</text>
</comment>
<dbReference type="InterPro" id="IPR011611">
    <property type="entry name" value="PfkB_dom"/>
</dbReference>
<organism evidence="4 5">
    <name type="scientific">Streptomyces pyxinae</name>
    <dbReference type="NCBI Taxonomy" id="2970734"/>
    <lineage>
        <taxon>Bacteria</taxon>
        <taxon>Bacillati</taxon>
        <taxon>Actinomycetota</taxon>
        <taxon>Actinomycetes</taxon>
        <taxon>Kitasatosporales</taxon>
        <taxon>Streptomycetaceae</taxon>
        <taxon>Streptomyces</taxon>
    </lineage>
</organism>
<name>A0ABT2CQE9_9ACTN</name>
<reference evidence="4" key="1">
    <citation type="submission" date="2022-08" db="EMBL/GenBank/DDBJ databases">
        <authorList>
            <person name="Somphong A."/>
            <person name="Phongsopitanun W."/>
        </authorList>
    </citation>
    <scope>NUCLEOTIDE SEQUENCE</scope>
    <source>
        <strain evidence="4">LP05-1</strain>
    </source>
</reference>
<dbReference type="Gene3D" id="3.40.1190.20">
    <property type="match status" value="1"/>
</dbReference>
<dbReference type="GO" id="GO:0016301">
    <property type="term" value="F:kinase activity"/>
    <property type="evidence" value="ECO:0007669"/>
    <property type="project" value="UniProtKB-KW"/>
</dbReference>
<protein>
    <submittedName>
        <fullName evidence="4">Carbohydrate kinase family protein</fullName>
    </submittedName>
</protein>